<dbReference type="InterPro" id="IPR036259">
    <property type="entry name" value="MFS_trans_sf"/>
</dbReference>
<feature type="transmembrane region" description="Helical" evidence="1">
    <location>
        <begin position="6"/>
        <end position="26"/>
    </location>
</feature>
<gene>
    <name evidence="2" type="primary">csbX_1</name>
    <name evidence="2" type="ORF">NCTC9073_01379</name>
</gene>
<keyword evidence="1" id="KW-1133">Transmembrane helix</keyword>
<name>A0A2X1PTL0_ECOLX</name>
<keyword evidence="1" id="KW-0812">Transmembrane</keyword>
<keyword evidence="1" id="KW-0472">Membrane</keyword>
<feature type="transmembrane region" description="Helical" evidence="1">
    <location>
        <begin position="38"/>
        <end position="60"/>
    </location>
</feature>
<dbReference type="EMBL" id="UASD01000007">
    <property type="protein sequence ID" value="SPX10088.1"/>
    <property type="molecule type" value="Genomic_DNA"/>
</dbReference>
<sequence length="96" mass="10287">MALIPAVALGIFVAAFVPMAAVFPALEPKHKGAAISVYNLSAGLSNFLAPAIAVVLLPYFGTYWCGYRLHHPVCDSVYYLPVYSRRTTGILKSASV</sequence>
<dbReference type="SUPFAM" id="SSF103473">
    <property type="entry name" value="MFS general substrate transporter"/>
    <property type="match status" value="1"/>
</dbReference>
<dbReference type="Gene3D" id="1.20.1250.20">
    <property type="entry name" value="MFS general substrate transporter like domains"/>
    <property type="match status" value="1"/>
</dbReference>
<dbReference type="AlphaFoldDB" id="A0A2X1PTL0"/>
<proteinExistence type="predicted"/>
<evidence type="ECO:0000256" key="1">
    <source>
        <dbReference type="SAM" id="Phobius"/>
    </source>
</evidence>
<reference evidence="2 3" key="1">
    <citation type="submission" date="2018-06" db="EMBL/GenBank/DDBJ databases">
        <authorList>
            <consortium name="Pathogen Informatics"/>
            <person name="Doyle S."/>
        </authorList>
    </citation>
    <scope>NUCLEOTIDE SEQUENCE [LARGE SCALE GENOMIC DNA]</scope>
    <source>
        <strain evidence="2 3">NCTC9073</strain>
    </source>
</reference>
<accession>A0A2X1PTL0</accession>
<organism evidence="2 3">
    <name type="scientific">Escherichia coli</name>
    <dbReference type="NCBI Taxonomy" id="562"/>
    <lineage>
        <taxon>Bacteria</taxon>
        <taxon>Pseudomonadati</taxon>
        <taxon>Pseudomonadota</taxon>
        <taxon>Gammaproteobacteria</taxon>
        <taxon>Enterobacterales</taxon>
        <taxon>Enterobacteriaceae</taxon>
        <taxon>Escherichia</taxon>
    </lineage>
</organism>
<evidence type="ECO:0000313" key="3">
    <source>
        <dbReference type="Proteomes" id="UP000250780"/>
    </source>
</evidence>
<protein>
    <submittedName>
        <fullName evidence="2">Ribitol transporter</fullName>
    </submittedName>
</protein>
<evidence type="ECO:0000313" key="2">
    <source>
        <dbReference type="EMBL" id="SPX10088.1"/>
    </source>
</evidence>
<dbReference type="Proteomes" id="UP000250780">
    <property type="component" value="Unassembled WGS sequence"/>
</dbReference>